<dbReference type="AlphaFoldDB" id="A0AAV9VUN2"/>
<organism evidence="2 3">
    <name type="scientific">Arthrobotrys musiformis</name>
    <dbReference type="NCBI Taxonomy" id="47236"/>
    <lineage>
        <taxon>Eukaryota</taxon>
        <taxon>Fungi</taxon>
        <taxon>Dikarya</taxon>
        <taxon>Ascomycota</taxon>
        <taxon>Pezizomycotina</taxon>
        <taxon>Orbiliomycetes</taxon>
        <taxon>Orbiliales</taxon>
        <taxon>Orbiliaceae</taxon>
        <taxon>Arthrobotrys</taxon>
    </lineage>
</organism>
<dbReference type="Proteomes" id="UP001370758">
    <property type="component" value="Unassembled WGS sequence"/>
</dbReference>
<keyword evidence="3" id="KW-1185">Reference proteome</keyword>
<dbReference type="InterPro" id="IPR036748">
    <property type="entry name" value="MTH938-like_sf"/>
</dbReference>
<evidence type="ECO:0008006" key="4">
    <source>
        <dbReference type="Google" id="ProtNLM"/>
    </source>
</evidence>
<accession>A0AAV9VUN2</accession>
<feature type="region of interest" description="Disordered" evidence="1">
    <location>
        <begin position="87"/>
        <end position="126"/>
    </location>
</feature>
<gene>
    <name evidence="2" type="ORF">TWF481_001903</name>
</gene>
<evidence type="ECO:0000256" key="1">
    <source>
        <dbReference type="SAM" id="MobiDB-lite"/>
    </source>
</evidence>
<dbReference type="SUPFAM" id="SSF64076">
    <property type="entry name" value="MTH938-like"/>
    <property type="match status" value="1"/>
</dbReference>
<evidence type="ECO:0000313" key="3">
    <source>
        <dbReference type="Proteomes" id="UP001370758"/>
    </source>
</evidence>
<reference evidence="2 3" key="1">
    <citation type="submission" date="2023-08" db="EMBL/GenBank/DDBJ databases">
        <authorList>
            <person name="Palmer J.M."/>
        </authorList>
    </citation>
    <scope>NUCLEOTIDE SEQUENCE [LARGE SCALE GENOMIC DNA]</scope>
    <source>
        <strain evidence="2 3">TWF481</strain>
    </source>
</reference>
<dbReference type="Pfam" id="PF04430">
    <property type="entry name" value="DUF498"/>
    <property type="match status" value="1"/>
</dbReference>
<sequence>MDGRISTGRPINCNFHSSLTMSFLPELTTLTRPLLRVSSRRIGAYSQCYRSVQFPCWPSYPRRHLSRHSRFPVTSAVGLRYNLRPFHSTSASSKDDAGATSKQEPPPKAGPKPGGNDPNEVFTDMNVLSGVPPPASAIECVYEDGFLLNNGMRFSGRDGIIIVHNEAFNWLSDGAARVRNGVLELDEDLWGVLDVVAPKPELLILGTGARSIPISPRTKNHLHLLGIRIDSMDTNNAASQYNMLATERPGQIVATALLPAFFRS</sequence>
<evidence type="ECO:0000313" key="2">
    <source>
        <dbReference type="EMBL" id="KAK6496921.1"/>
    </source>
</evidence>
<dbReference type="EMBL" id="JAVHJL010000010">
    <property type="protein sequence ID" value="KAK6496921.1"/>
    <property type="molecule type" value="Genomic_DNA"/>
</dbReference>
<dbReference type="InterPro" id="IPR007523">
    <property type="entry name" value="NDUFAF3/AAMDC"/>
</dbReference>
<dbReference type="GO" id="GO:0032981">
    <property type="term" value="P:mitochondrial respiratory chain complex I assembly"/>
    <property type="evidence" value="ECO:0007669"/>
    <property type="project" value="TreeGrafter"/>
</dbReference>
<dbReference type="PANTHER" id="PTHR21192:SF2">
    <property type="entry name" value="NADH DEHYDROGENASE [UBIQUINONE] 1 ALPHA SUBCOMPLEX ASSEMBLY FACTOR 3"/>
    <property type="match status" value="1"/>
</dbReference>
<dbReference type="Gene3D" id="3.40.1230.10">
    <property type="entry name" value="MTH938-like"/>
    <property type="match status" value="1"/>
</dbReference>
<comment type="caution">
    <text evidence="2">The sequence shown here is derived from an EMBL/GenBank/DDBJ whole genome shotgun (WGS) entry which is preliminary data.</text>
</comment>
<dbReference type="GO" id="GO:0005743">
    <property type="term" value="C:mitochondrial inner membrane"/>
    <property type="evidence" value="ECO:0007669"/>
    <property type="project" value="TreeGrafter"/>
</dbReference>
<proteinExistence type="predicted"/>
<protein>
    <recommendedName>
        <fullName evidence="4">NADH dehydrogenase [ubiquinone] 1 alpha subcomplex assembly factor 3</fullName>
    </recommendedName>
</protein>
<dbReference type="PANTHER" id="PTHR21192">
    <property type="entry name" value="NUCLEAR PROTEIN E3-3"/>
    <property type="match status" value="1"/>
</dbReference>
<name>A0AAV9VUN2_9PEZI</name>